<keyword evidence="1" id="KW-0597">Phosphoprotein</keyword>
<feature type="modified residue" description="4-aspartylphosphate" evidence="1">
    <location>
        <position position="58"/>
    </location>
</feature>
<dbReference type="SMART" id="SM00448">
    <property type="entry name" value="REC"/>
    <property type="match status" value="1"/>
</dbReference>
<dbReference type="OrthoDB" id="7631574at2"/>
<proteinExistence type="predicted"/>
<dbReference type="EMBL" id="CP032382">
    <property type="protein sequence ID" value="AYB34913.1"/>
    <property type="molecule type" value="Genomic_DNA"/>
</dbReference>
<evidence type="ECO:0000259" key="2">
    <source>
        <dbReference type="PROSITE" id="PS50110"/>
    </source>
</evidence>
<dbReference type="SUPFAM" id="SSF52172">
    <property type="entry name" value="CheY-like"/>
    <property type="match status" value="1"/>
</dbReference>
<dbReference type="KEGG" id="chk:D4L85_31950"/>
<accession>A0A385SSW0</accession>
<reference evidence="4" key="1">
    <citation type="submission" date="2018-09" db="EMBL/GenBank/DDBJ databases">
        <title>Chryseolinea sp. KIS68-18 isolated from soil.</title>
        <authorList>
            <person name="Weon H.-Y."/>
            <person name="Kwon S.-W."/>
            <person name="Lee S.A."/>
        </authorList>
    </citation>
    <scope>NUCLEOTIDE SEQUENCE [LARGE SCALE GENOMIC DNA]</scope>
    <source>
        <strain evidence="4">KIS68-18</strain>
    </source>
</reference>
<dbReference type="PROSITE" id="PS50110">
    <property type="entry name" value="RESPONSE_REGULATORY"/>
    <property type="match status" value="1"/>
</dbReference>
<evidence type="ECO:0000313" key="3">
    <source>
        <dbReference type="EMBL" id="AYB34913.1"/>
    </source>
</evidence>
<dbReference type="RefSeq" id="WP_119758166.1">
    <property type="nucleotide sequence ID" value="NZ_CP032382.1"/>
</dbReference>
<dbReference type="GO" id="GO:0000160">
    <property type="term" value="P:phosphorelay signal transduction system"/>
    <property type="evidence" value="ECO:0007669"/>
    <property type="project" value="InterPro"/>
</dbReference>
<dbReference type="PANTHER" id="PTHR44520">
    <property type="entry name" value="RESPONSE REGULATOR RCP1-RELATED"/>
    <property type="match status" value="1"/>
</dbReference>
<keyword evidence="4" id="KW-1185">Reference proteome</keyword>
<evidence type="ECO:0000256" key="1">
    <source>
        <dbReference type="PROSITE-ProRule" id="PRU00169"/>
    </source>
</evidence>
<dbReference type="AlphaFoldDB" id="A0A385SSW0"/>
<sequence length="136" mass="15503">MNQLTIMVVDDDPDDIDLFKDALSEVDDSCRLVVANDGEEALRQLRESSVDPDIIFLDYNMPVMNGIRCLTSLKQDPLLRNIPVVMHSTTLPEEDITLCKDLGAKILMKQVVFTNMIHELNNILSEVRSWEERIIS</sequence>
<name>A0A385SSW0_9BACT</name>
<dbReference type="InterPro" id="IPR001789">
    <property type="entry name" value="Sig_transdc_resp-reg_receiver"/>
</dbReference>
<dbReference type="Pfam" id="PF00072">
    <property type="entry name" value="Response_reg"/>
    <property type="match status" value="1"/>
</dbReference>
<dbReference type="InterPro" id="IPR052893">
    <property type="entry name" value="TCS_response_regulator"/>
</dbReference>
<dbReference type="InterPro" id="IPR011006">
    <property type="entry name" value="CheY-like_superfamily"/>
</dbReference>
<dbReference type="Proteomes" id="UP000266183">
    <property type="component" value="Chromosome"/>
</dbReference>
<dbReference type="Gene3D" id="3.40.50.2300">
    <property type="match status" value="1"/>
</dbReference>
<gene>
    <name evidence="3" type="ORF">D4L85_31950</name>
</gene>
<dbReference type="PANTHER" id="PTHR44520:SF2">
    <property type="entry name" value="RESPONSE REGULATOR RCP1"/>
    <property type="match status" value="1"/>
</dbReference>
<protein>
    <submittedName>
        <fullName evidence="3">Response regulator</fullName>
    </submittedName>
</protein>
<organism evidence="3 4">
    <name type="scientific">Chryseolinea soli</name>
    <dbReference type="NCBI Taxonomy" id="2321403"/>
    <lineage>
        <taxon>Bacteria</taxon>
        <taxon>Pseudomonadati</taxon>
        <taxon>Bacteroidota</taxon>
        <taxon>Cytophagia</taxon>
        <taxon>Cytophagales</taxon>
        <taxon>Fulvivirgaceae</taxon>
        <taxon>Chryseolinea</taxon>
    </lineage>
</organism>
<evidence type="ECO:0000313" key="4">
    <source>
        <dbReference type="Proteomes" id="UP000266183"/>
    </source>
</evidence>
<feature type="domain" description="Response regulatory" evidence="2">
    <location>
        <begin position="5"/>
        <end position="124"/>
    </location>
</feature>